<evidence type="ECO:0000256" key="1">
    <source>
        <dbReference type="SAM" id="Phobius"/>
    </source>
</evidence>
<proteinExistence type="predicted"/>
<dbReference type="Proteomes" id="UP000641152">
    <property type="component" value="Unassembled WGS sequence"/>
</dbReference>
<dbReference type="EMBL" id="JACXST010000001">
    <property type="protein sequence ID" value="MBD9359083.1"/>
    <property type="molecule type" value="Genomic_DNA"/>
</dbReference>
<keyword evidence="1" id="KW-0472">Membrane</keyword>
<evidence type="ECO:0000313" key="3">
    <source>
        <dbReference type="Proteomes" id="UP000641152"/>
    </source>
</evidence>
<sequence length="289" mass="31894">MDDIQKPSKNFFGVRIMTDIGNSKAHSTVRSSPRDATENVIPHWNPTTELDAICRNVKELRHRGASEEAITTHFGEQLQAITARQNKETAEVVVDIYASQAYANGFVSPKWNLLSIIALATVFAGFSLELTIGNQFVFSAANQYRAAFPWLTAFLAIISAWIWFSLQHKNHIWAKHYPTWWVRWLLVFPGMVATSSIIVAISPLGWLALYGWIFGSPTEGHEAKMLSVAAYHSGSRGCHQNAEIIINGNSATVCLDKAISGRVPAVGEAVTVAGRISRAGVFVDEIRAR</sequence>
<organism evidence="2 3">
    <name type="scientific">Methylomonas fluvii</name>
    <dbReference type="NCBI Taxonomy" id="1854564"/>
    <lineage>
        <taxon>Bacteria</taxon>
        <taxon>Pseudomonadati</taxon>
        <taxon>Pseudomonadota</taxon>
        <taxon>Gammaproteobacteria</taxon>
        <taxon>Methylococcales</taxon>
        <taxon>Methylococcaceae</taxon>
        <taxon>Methylomonas</taxon>
    </lineage>
</organism>
<feature type="transmembrane region" description="Helical" evidence="1">
    <location>
        <begin position="184"/>
        <end position="209"/>
    </location>
</feature>
<keyword evidence="1" id="KW-0812">Transmembrane</keyword>
<keyword evidence="3" id="KW-1185">Reference proteome</keyword>
<gene>
    <name evidence="2" type="ORF">EBB_00660</name>
</gene>
<accession>A0ABR9D7J5</accession>
<keyword evidence="1" id="KW-1133">Transmembrane helix</keyword>
<evidence type="ECO:0000313" key="2">
    <source>
        <dbReference type="EMBL" id="MBD9359083.1"/>
    </source>
</evidence>
<reference evidence="2 3" key="1">
    <citation type="submission" date="2020-09" db="EMBL/GenBank/DDBJ databases">
        <title>Methylomonas albis sp. nov. and Methylomonas fluvii sp. nov.: Two cold-adapted methanotrophs from the River Elbe and an amended description of Methylovulum psychrotolerans strain Eb1.</title>
        <authorList>
            <person name="Bussmann I.K."/>
            <person name="Klings K.-W."/>
            <person name="Warnstedt J."/>
            <person name="Hoppert M."/>
            <person name="Saborowski A."/>
            <person name="Horn F."/>
            <person name="Liebner S."/>
        </authorList>
    </citation>
    <scope>NUCLEOTIDE SEQUENCE [LARGE SCALE GENOMIC DNA]</scope>
    <source>
        <strain evidence="2 3">EbB</strain>
    </source>
</reference>
<feature type="transmembrane region" description="Helical" evidence="1">
    <location>
        <begin position="111"/>
        <end position="132"/>
    </location>
</feature>
<protein>
    <recommendedName>
        <fullName evidence="4">NfeD-like C-terminal domain-containing protein</fullName>
    </recommendedName>
</protein>
<name>A0ABR9D7J5_9GAMM</name>
<feature type="transmembrane region" description="Helical" evidence="1">
    <location>
        <begin position="144"/>
        <end position="164"/>
    </location>
</feature>
<evidence type="ECO:0008006" key="4">
    <source>
        <dbReference type="Google" id="ProtNLM"/>
    </source>
</evidence>
<comment type="caution">
    <text evidence="2">The sequence shown here is derived from an EMBL/GenBank/DDBJ whole genome shotgun (WGS) entry which is preliminary data.</text>
</comment>